<dbReference type="AlphaFoldDB" id="A0A645CCI4"/>
<sequence>MRAESIMTAADRNAAERALRTGNAAAFLLTGGGRLATLIPHEWLLPNVPALMKYAFHDFRAEVTGSGLEILDSDFAKFIDVRTINDREFELKVNRIEAAANLVKLLYTVKFTANGIRGEMTDLAWEEIAEPLLVKLHQTDCRKNYTPDTRRLSFTLKIINVSNTDLPIRVGAELPEGWVLGDGNRLEFPLKGLNSVDLPLTIEFRGEKRSSQELSGKFLVNYTSDAWTQTEEEFTLIPRTSELRPVDPAAKTEPQFSNTRRNGCFAAILVGPDRKVSVDIEPISIGGNTSFVDYTLMDSGMHALKSGRLPFKDGKAAIEAEVPAPGVYFLYFNSRFSRFRFNGINHYGYLAEAGSTYHFNGNMEGAKTTLYFYVKPGAKSFEFAGQDGGVPEPGRITIFSPDGKKLYDRFGAYSAGKWYSVEVPRGSDGKVWKVEVYAVDDFDLMFRGEGVSRWLSLTPEAVITD</sequence>
<proteinExistence type="predicted"/>
<protein>
    <submittedName>
        <fullName evidence="1">Uncharacterized protein</fullName>
    </submittedName>
</protein>
<accession>A0A645CCI4</accession>
<dbReference type="EMBL" id="VSSQ01026106">
    <property type="protein sequence ID" value="MPM74649.1"/>
    <property type="molecule type" value="Genomic_DNA"/>
</dbReference>
<comment type="caution">
    <text evidence="1">The sequence shown here is derived from an EMBL/GenBank/DDBJ whole genome shotgun (WGS) entry which is preliminary data.</text>
</comment>
<name>A0A645CCI4_9ZZZZ</name>
<organism evidence="1">
    <name type="scientific">bioreactor metagenome</name>
    <dbReference type="NCBI Taxonomy" id="1076179"/>
    <lineage>
        <taxon>unclassified sequences</taxon>
        <taxon>metagenomes</taxon>
        <taxon>ecological metagenomes</taxon>
    </lineage>
</organism>
<gene>
    <name evidence="1" type="ORF">SDC9_121638</name>
</gene>
<reference evidence="1" key="1">
    <citation type="submission" date="2019-08" db="EMBL/GenBank/DDBJ databases">
        <authorList>
            <person name="Kucharzyk K."/>
            <person name="Murdoch R.W."/>
            <person name="Higgins S."/>
            <person name="Loffler F."/>
        </authorList>
    </citation>
    <scope>NUCLEOTIDE SEQUENCE</scope>
</reference>
<evidence type="ECO:0000313" key="1">
    <source>
        <dbReference type="EMBL" id="MPM74649.1"/>
    </source>
</evidence>